<name>A0AA39W6B8_ACESA</name>
<dbReference type="AlphaFoldDB" id="A0AA39W6B8"/>
<keyword evidence="3" id="KW-1185">Reference proteome</keyword>
<evidence type="ECO:0000256" key="1">
    <source>
        <dbReference type="SAM" id="SignalP"/>
    </source>
</evidence>
<organism evidence="2 3">
    <name type="scientific">Acer saccharum</name>
    <name type="common">Sugar maple</name>
    <dbReference type="NCBI Taxonomy" id="4024"/>
    <lineage>
        <taxon>Eukaryota</taxon>
        <taxon>Viridiplantae</taxon>
        <taxon>Streptophyta</taxon>
        <taxon>Embryophyta</taxon>
        <taxon>Tracheophyta</taxon>
        <taxon>Spermatophyta</taxon>
        <taxon>Magnoliopsida</taxon>
        <taxon>eudicotyledons</taxon>
        <taxon>Gunneridae</taxon>
        <taxon>Pentapetalae</taxon>
        <taxon>rosids</taxon>
        <taxon>malvids</taxon>
        <taxon>Sapindales</taxon>
        <taxon>Sapindaceae</taxon>
        <taxon>Hippocastanoideae</taxon>
        <taxon>Acereae</taxon>
        <taxon>Acer</taxon>
    </lineage>
</organism>
<evidence type="ECO:0008006" key="4">
    <source>
        <dbReference type="Google" id="ProtNLM"/>
    </source>
</evidence>
<evidence type="ECO:0000313" key="3">
    <source>
        <dbReference type="Proteomes" id="UP001168877"/>
    </source>
</evidence>
<keyword evidence="1" id="KW-0732">Signal</keyword>
<dbReference type="Proteomes" id="UP001168877">
    <property type="component" value="Unassembled WGS sequence"/>
</dbReference>
<dbReference type="EMBL" id="JAUESC010000002">
    <property type="protein sequence ID" value="KAK0604213.1"/>
    <property type="molecule type" value="Genomic_DNA"/>
</dbReference>
<protein>
    <recommendedName>
        <fullName evidence="4">Secreted protein</fullName>
    </recommendedName>
</protein>
<feature type="chain" id="PRO_5041305769" description="Secreted protein" evidence="1">
    <location>
        <begin position="20"/>
        <end position="147"/>
    </location>
</feature>
<comment type="caution">
    <text evidence="2">The sequence shown here is derived from an EMBL/GenBank/DDBJ whole genome shotgun (WGS) entry which is preliminary data.</text>
</comment>
<evidence type="ECO:0000313" key="2">
    <source>
        <dbReference type="EMBL" id="KAK0604213.1"/>
    </source>
</evidence>
<proteinExistence type="predicted"/>
<feature type="signal peptide" evidence="1">
    <location>
        <begin position="1"/>
        <end position="19"/>
    </location>
</feature>
<reference evidence="2" key="2">
    <citation type="submission" date="2023-06" db="EMBL/GenBank/DDBJ databases">
        <authorList>
            <person name="Swenson N.G."/>
            <person name="Wegrzyn J.L."/>
            <person name="Mcevoy S.L."/>
        </authorList>
    </citation>
    <scope>NUCLEOTIDE SEQUENCE</scope>
    <source>
        <strain evidence="2">NS2018</strain>
        <tissue evidence="2">Leaf</tissue>
    </source>
</reference>
<sequence>MAGLLPIVFPVSLTGLSIAGIVPTSTIVLNPSPVVLNPSPVILKPRRALPDPSGCIYSLSHRDPTRPDPRQFFLQHRPTSPIGPSDTDVRRPTVVLPDPTTCVVPARRLCSPVFPHATRPGCFSFNSDPSCFFFTIEPSLLLHHRQS</sequence>
<accession>A0AA39W6B8</accession>
<reference evidence="2" key="1">
    <citation type="journal article" date="2022" name="Plant J.">
        <title>Strategies of tolerance reflected in two North American maple genomes.</title>
        <authorList>
            <person name="McEvoy S.L."/>
            <person name="Sezen U.U."/>
            <person name="Trouern-Trend A."/>
            <person name="McMahon S.M."/>
            <person name="Schaberg P.G."/>
            <person name="Yang J."/>
            <person name="Wegrzyn J.L."/>
            <person name="Swenson N.G."/>
        </authorList>
    </citation>
    <scope>NUCLEOTIDE SEQUENCE</scope>
    <source>
        <strain evidence="2">NS2018</strain>
    </source>
</reference>
<gene>
    <name evidence="2" type="ORF">LWI29_013233</name>
</gene>